<dbReference type="Pfam" id="PF13899">
    <property type="entry name" value="Thioredoxin_7"/>
    <property type="match status" value="1"/>
</dbReference>
<dbReference type="RefSeq" id="WP_075083095.1">
    <property type="nucleotide sequence ID" value="NZ_CP042912.1"/>
</dbReference>
<dbReference type="KEGG" id="mff:MFFC18_36730"/>
<evidence type="ECO:0000313" key="2">
    <source>
        <dbReference type="Proteomes" id="UP000322214"/>
    </source>
</evidence>
<organism evidence="1 2">
    <name type="scientific">Mariniblastus fucicola</name>
    <dbReference type="NCBI Taxonomy" id="980251"/>
    <lineage>
        <taxon>Bacteria</taxon>
        <taxon>Pseudomonadati</taxon>
        <taxon>Planctomycetota</taxon>
        <taxon>Planctomycetia</taxon>
        <taxon>Pirellulales</taxon>
        <taxon>Pirellulaceae</taxon>
        <taxon>Mariniblastus</taxon>
    </lineage>
</organism>
<dbReference type="AlphaFoldDB" id="A0A5B9PMF6"/>
<dbReference type="SUPFAM" id="SSF52833">
    <property type="entry name" value="Thioredoxin-like"/>
    <property type="match status" value="1"/>
</dbReference>
<evidence type="ECO:0008006" key="3">
    <source>
        <dbReference type="Google" id="ProtNLM"/>
    </source>
</evidence>
<dbReference type="InterPro" id="IPR036249">
    <property type="entry name" value="Thioredoxin-like_sf"/>
</dbReference>
<evidence type="ECO:0000313" key="1">
    <source>
        <dbReference type="EMBL" id="QEG23771.1"/>
    </source>
</evidence>
<protein>
    <recommendedName>
        <fullName evidence="3">Thioredoxin domain-containing protein</fullName>
    </recommendedName>
</protein>
<reference evidence="1 2" key="1">
    <citation type="submission" date="2019-08" db="EMBL/GenBank/DDBJ databases">
        <title>Deep-cultivation of Planctomycetes and their phenomic and genomic characterization uncovers novel biology.</title>
        <authorList>
            <person name="Wiegand S."/>
            <person name="Jogler M."/>
            <person name="Boedeker C."/>
            <person name="Pinto D."/>
            <person name="Vollmers J."/>
            <person name="Rivas-Marin E."/>
            <person name="Kohn T."/>
            <person name="Peeters S.H."/>
            <person name="Heuer A."/>
            <person name="Rast P."/>
            <person name="Oberbeckmann S."/>
            <person name="Bunk B."/>
            <person name="Jeske O."/>
            <person name="Meyerdierks A."/>
            <person name="Storesund J.E."/>
            <person name="Kallscheuer N."/>
            <person name="Luecker S."/>
            <person name="Lage O.M."/>
            <person name="Pohl T."/>
            <person name="Merkel B.J."/>
            <person name="Hornburger P."/>
            <person name="Mueller R.-W."/>
            <person name="Bruemmer F."/>
            <person name="Labrenz M."/>
            <person name="Spormann A.M."/>
            <person name="Op den Camp H."/>
            <person name="Overmann J."/>
            <person name="Amann R."/>
            <person name="Jetten M.S.M."/>
            <person name="Mascher T."/>
            <person name="Medema M.H."/>
            <person name="Devos D.P."/>
            <person name="Kaster A.-K."/>
            <person name="Ovreas L."/>
            <person name="Rohde M."/>
            <person name="Galperin M.Y."/>
            <person name="Jogler C."/>
        </authorList>
    </citation>
    <scope>NUCLEOTIDE SEQUENCE [LARGE SCALE GENOMIC DNA]</scope>
    <source>
        <strain evidence="1 2">FC18</strain>
    </source>
</reference>
<accession>A0A5B9PMF6</accession>
<dbReference type="Proteomes" id="UP000322214">
    <property type="component" value="Chromosome"/>
</dbReference>
<keyword evidence="2" id="KW-1185">Reference proteome</keyword>
<name>A0A5B9PMF6_9BACT</name>
<sequence length="382" mass="42428">MTRSTIIATSTFWLATFVGSSIAISQETPKPDLMMAVAFSIGELPVWSLDKEKNPVFDGSVVLSRIKNEIEPELWKSDKARLIATAENESLILIAPRSRNPELANRISSLLQRMSAFAEHDVNSRLAKNLELAEIGGERVILVCTDADSMFSDRFHQALSDQSQLQKLVDNNYIVQYVPRAKASELKDKGIQAPPELGATLSIVTETGEPVAQMEFETWDESSLETLTGFAKENSKGFADATALLQDGLRAARKSKRKVLLQMGGPSCGPCILLSRYLNSHKEVIEKDFVYVKTDTRMANADQIKEKYGPDFSGIPWMVMLSADGELLASGMSPKGNIAFPRARYQKAHFKKMLESTAEKMTEADIARLMQSLPETPDWMKE</sequence>
<proteinExistence type="predicted"/>
<dbReference type="Gene3D" id="3.40.30.10">
    <property type="entry name" value="Glutaredoxin"/>
    <property type="match status" value="1"/>
</dbReference>
<gene>
    <name evidence="1" type="ORF">MFFC18_36730</name>
</gene>
<dbReference type="EMBL" id="CP042912">
    <property type="protein sequence ID" value="QEG23771.1"/>
    <property type="molecule type" value="Genomic_DNA"/>
</dbReference>